<dbReference type="SMART" id="SM00382">
    <property type="entry name" value="AAA"/>
    <property type="match status" value="1"/>
</dbReference>
<dbReference type="Pfam" id="PF00437">
    <property type="entry name" value="T2SSE"/>
    <property type="match status" value="1"/>
</dbReference>
<dbReference type="Gene3D" id="3.40.50.300">
    <property type="entry name" value="P-loop containing nucleotide triphosphate hydrolases"/>
    <property type="match status" value="1"/>
</dbReference>
<dbReference type="PANTHER" id="PTHR30486">
    <property type="entry name" value="TWITCHING MOTILITY PROTEIN PILT"/>
    <property type="match status" value="1"/>
</dbReference>
<gene>
    <name evidence="3" type="ORF">HNP73_004512</name>
</gene>
<dbReference type="RefSeq" id="WP_343063431.1">
    <property type="nucleotide sequence ID" value="NZ_JACHFM010000009.1"/>
</dbReference>
<name>A0A840SZM9_9RHOB</name>
<sequence length="350" mass="38421">MNEAPPLLASSSHAEHDLRELRPLLVADDINEVVINPDGVVWAERADAEHMVKTGHRFPPGKVLQLSKHLAGETMNRLGPKHPIVSGSLHAFGQVLRVQIVVPPAVEEGASLSIRKYVSRILDVSEIGLLEGRQISVEGERRARLAEIAKLAEAGRLAELFQQAIDQRMNILVSGGTSSGKTTVARALLSLTNPTERLVTIEDARELHLPHENSVALIAERSGESERTPAKLLVAALRMRPDRLILGEMRGEEALAFLEAINTGHPGSISTIHADSPTLALERLALMVMHVGSRQTRRDVLEYAVRTLDIIVQVGRRRGRRGILEIHLPAGTNTRCKVLAEHEPELYIRA</sequence>
<dbReference type="InterPro" id="IPR001482">
    <property type="entry name" value="T2SS/T4SS_dom"/>
</dbReference>
<evidence type="ECO:0000259" key="2">
    <source>
        <dbReference type="SMART" id="SM00382"/>
    </source>
</evidence>
<evidence type="ECO:0000313" key="3">
    <source>
        <dbReference type="EMBL" id="MBB5224541.1"/>
    </source>
</evidence>
<evidence type="ECO:0000256" key="1">
    <source>
        <dbReference type="ARBA" id="ARBA00006611"/>
    </source>
</evidence>
<accession>A0A840SZM9</accession>
<evidence type="ECO:0000313" key="4">
    <source>
        <dbReference type="Proteomes" id="UP000549457"/>
    </source>
</evidence>
<feature type="domain" description="AAA+ ATPase" evidence="2">
    <location>
        <begin position="167"/>
        <end position="318"/>
    </location>
</feature>
<dbReference type="PANTHER" id="PTHR30486:SF6">
    <property type="entry name" value="TYPE IV PILUS RETRACTATION ATPASE PILT"/>
    <property type="match status" value="1"/>
</dbReference>
<dbReference type="AlphaFoldDB" id="A0A840SZM9"/>
<organism evidence="3 4">
    <name type="scientific">Amaricoccus macauensis</name>
    <dbReference type="NCBI Taxonomy" id="57001"/>
    <lineage>
        <taxon>Bacteria</taxon>
        <taxon>Pseudomonadati</taxon>
        <taxon>Pseudomonadota</taxon>
        <taxon>Alphaproteobacteria</taxon>
        <taxon>Rhodobacterales</taxon>
        <taxon>Paracoccaceae</taxon>
        <taxon>Amaricoccus</taxon>
    </lineage>
</organism>
<comment type="similarity">
    <text evidence="1">Belongs to the GSP E family.</text>
</comment>
<dbReference type="InterPro" id="IPR003593">
    <property type="entry name" value="AAA+_ATPase"/>
</dbReference>
<dbReference type="GO" id="GO:0016887">
    <property type="term" value="F:ATP hydrolysis activity"/>
    <property type="evidence" value="ECO:0007669"/>
    <property type="project" value="InterPro"/>
</dbReference>
<reference evidence="3 4" key="1">
    <citation type="submission" date="2020-08" db="EMBL/GenBank/DDBJ databases">
        <title>Genomic Encyclopedia of Type Strains, Phase IV (KMG-IV): sequencing the most valuable type-strain genomes for metagenomic binning, comparative biology and taxonomic classification.</title>
        <authorList>
            <person name="Goeker M."/>
        </authorList>
    </citation>
    <scope>NUCLEOTIDE SEQUENCE [LARGE SCALE GENOMIC DNA]</scope>
    <source>
        <strain evidence="3 4">DSM 101730</strain>
    </source>
</reference>
<dbReference type="InterPro" id="IPR050921">
    <property type="entry name" value="T4SS_GSP_E_ATPase"/>
</dbReference>
<dbReference type="Gene3D" id="3.30.450.90">
    <property type="match status" value="1"/>
</dbReference>
<comment type="caution">
    <text evidence="3">The sequence shown here is derived from an EMBL/GenBank/DDBJ whole genome shotgun (WGS) entry which is preliminary data.</text>
</comment>
<dbReference type="Proteomes" id="UP000549457">
    <property type="component" value="Unassembled WGS sequence"/>
</dbReference>
<keyword evidence="4" id="KW-1185">Reference proteome</keyword>
<dbReference type="EMBL" id="JACHFM010000009">
    <property type="protein sequence ID" value="MBB5224541.1"/>
    <property type="molecule type" value="Genomic_DNA"/>
</dbReference>
<proteinExistence type="inferred from homology"/>
<protein>
    <submittedName>
        <fullName evidence="3">Type IV secretion system protein VirB11</fullName>
    </submittedName>
</protein>
<dbReference type="InterPro" id="IPR027417">
    <property type="entry name" value="P-loop_NTPase"/>
</dbReference>
<dbReference type="SUPFAM" id="SSF52540">
    <property type="entry name" value="P-loop containing nucleoside triphosphate hydrolases"/>
    <property type="match status" value="1"/>
</dbReference>
<dbReference type="CDD" id="cd01130">
    <property type="entry name" value="VirB11-like_ATPase"/>
    <property type="match status" value="1"/>
</dbReference>